<dbReference type="InterPro" id="IPR004104">
    <property type="entry name" value="Gfo/Idh/MocA-like_OxRdtase_C"/>
</dbReference>
<evidence type="ECO:0008006" key="7">
    <source>
        <dbReference type="Google" id="ProtNLM"/>
    </source>
</evidence>
<dbReference type="Gene3D" id="3.30.360.10">
    <property type="entry name" value="Dihydrodipicolinate Reductase, domain 2"/>
    <property type="match status" value="1"/>
</dbReference>
<dbReference type="GO" id="GO:0000166">
    <property type="term" value="F:nucleotide binding"/>
    <property type="evidence" value="ECO:0007669"/>
    <property type="project" value="InterPro"/>
</dbReference>
<evidence type="ECO:0000313" key="6">
    <source>
        <dbReference type="Proteomes" id="UP000053201"/>
    </source>
</evidence>
<dbReference type="Proteomes" id="UP000053201">
    <property type="component" value="Unassembled WGS sequence"/>
</dbReference>
<dbReference type="FunCoup" id="A0A0L0HAU3">
    <property type="interactions" value="20"/>
</dbReference>
<dbReference type="eggNOG" id="KOG2742">
    <property type="taxonomic scope" value="Eukaryota"/>
</dbReference>
<gene>
    <name evidence="5" type="ORF">SPPG_06433</name>
</gene>
<dbReference type="OrthoDB" id="2129491at2759"/>
<dbReference type="EMBL" id="KQ257461">
    <property type="protein sequence ID" value="KNC98014.1"/>
    <property type="molecule type" value="Genomic_DNA"/>
</dbReference>
<evidence type="ECO:0000256" key="1">
    <source>
        <dbReference type="ARBA" id="ARBA00010928"/>
    </source>
</evidence>
<evidence type="ECO:0000256" key="2">
    <source>
        <dbReference type="ARBA" id="ARBA00023002"/>
    </source>
</evidence>
<dbReference type="GeneID" id="27689734"/>
<name>A0A0L0HAU3_SPIPD</name>
<keyword evidence="6" id="KW-1185">Reference proteome</keyword>
<comment type="similarity">
    <text evidence="1">Belongs to the Gfo/Idh/MocA family.</text>
</comment>
<dbReference type="PANTHER" id="PTHR43708:SF5">
    <property type="entry name" value="CONSERVED EXPRESSED OXIDOREDUCTASE (EUROFUNG)-RELATED"/>
    <property type="match status" value="1"/>
</dbReference>
<evidence type="ECO:0000259" key="4">
    <source>
        <dbReference type="Pfam" id="PF02894"/>
    </source>
</evidence>
<dbReference type="RefSeq" id="XP_016606054.1">
    <property type="nucleotide sequence ID" value="XM_016754638.1"/>
</dbReference>
<accession>A0A0L0HAU3</accession>
<dbReference type="SUPFAM" id="SSF51735">
    <property type="entry name" value="NAD(P)-binding Rossmann-fold domains"/>
    <property type="match status" value="1"/>
</dbReference>
<dbReference type="STRING" id="645134.A0A0L0HAU3"/>
<feature type="domain" description="Gfo/Idh/MocA-like oxidoreductase N-terminal" evidence="3">
    <location>
        <begin position="3"/>
        <end position="116"/>
    </location>
</feature>
<dbReference type="InParanoid" id="A0A0L0HAU3"/>
<evidence type="ECO:0000259" key="3">
    <source>
        <dbReference type="Pfam" id="PF01408"/>
    </source>
</evidence>
<dbReference type="Pfam" id="PF01408">
    <property type="entry name" value="GFO_IDH_MocA"/>
    <property type="match status" value="1"/>
</dbReference>
<organism evidence="5 6">
    <name type="scientific">Spizellomyces punctatus (strain DAOM BR117)</name>
    <dbReference type="NCBI Taxonomy" id="645134"/>
    <lineage>
        <taxon>Eukaryota</taxon>
        <taxon>Fungi</taxon>
        <taxon>Fungi incertae sedis</taxon>
        <taxon>Chytridiomycota</taxon>
        <taxon>Chytridiomycota incertae sedis</taxon>
        <taxon>Chytridiomycetes</taxon>
        <taxon>Spizellomycetales</taxon>
        <taxon>Spizellomycetaceae</taxon>
        <taxon>Spizellomyces</taxon>
    </lineage>
</organism>
<reference evidence="5 6" key="1">
    <citation type="submission" date="2009-08" db="EMBL/GenBank/DDBJ databases">
        <title>The Genome Sequence of Spizellomyces punctatus strain DAOM BR117.</title>
        <authorList>
            <consortium name="The Broad Institute Genome Sequencing Platform"/>
            <person name="Russ C."/>
            <person name="Cuomo C."/>
            <person name="Shea T."/>
            <person name="Young S.K."/>
            <person name="Zeng Q."/>
            <person name="Koehrsen M."/>
            <person name="Haas B."/>
            <person name="Borodovsky M."/>
            <person name="Guigo R."/>
            <person name="Alvarado L."/>
            <person name="Berlin A."/>
            <person name="Bochicchio J."/>
            <person name="Borenstein D."/>
            <person name="Chapman S."/>
            <person name="Chen Z."/>
            <person name="Engels R."/>
            <person name="Freedman E."/>
            <person name="Gellesch M."/>
            <person name="Goldberg J."/>
            <person name="Griggs A."/>
            <person name="Gujja S."/>
            <person name="Heiman D."/>
            <person name="Hepburn T."/>
            <person name="Howarth C."/>
            <person name="Jen D."/>
            <person name="Larson L."/>
            <person name="Lewis B."/>
            <person name="Mehta T."/>
            <person name="Park D."/>
            <person name="Pearson M."/>
            <person name="Roberts A."/>
            <person name="Saif S."/>
            <person name="Shenoy N."/>
            <person name="Sisk P."/>
            <person name="Stolte C."/>
            <person name="Sykes S."/>
            <person name="Thomson T."/>
            <person name="Walk T."/>
            <person name="White J."/>
            <person name="Yandava C."/>
            <person name="Burger G."/>
            <person name="Gray M.W."/>
            <person name="Holland P.W.H."/>
            <person name="King N."/>
            <person name="Lang F.B.F."/>
            <person name="Roger A.J."/>
            <person name="Ruiz-Trillo I."/>
            <person name="Lander E."/>
            <person name="Nusbaum C."/>
        </authorList>
    </citation>
    <scope>NUCLEOTIDE SEQUENCE [LARGE SCALE GENOMIC DNA]</scope>
    <source>
        <strain evidence="5 6">DAOM BR117</strain>
    </source>
</reference>
<dbReference type="AlphaFoldDB" id="A0A0L0HAU3"/>
<dbReference type="InterPro" id="IPR051317">
    <property type="entry name" value="Gfo/Idh/MocA_oxidoreduct"/>
</dbReference>
<dbReference type="GO" id="GO:0016491">
    <property type="term" value="F:oxidoreductase activity"/>
    <property type="evidence" value="ECO:0007669"/>
    <property type="project" value="UniProtKB-KW"/>
</dbReference>
<dbReference type="Gene3D" id="3.40.50.720">
    <property type="entry name" value="NAD(P)-binding Rossmann-like Domain"/>
    <property type="match status" value="1"/>
</dbReference>
<dbReference type="PANTHER" id="PTHR43708">
    <property type="entry name" value="CONSERVED EXPRESSED OXIDOREDUCTASE (EUROFUNG)"/>
    <property type="match status" value="1"/>
</dbReference>
<dbReference type="Pfam" id="PF02894">
    <property type="entry name" value="GFO_IDH_MocA_C"/>
    <property type="match status" value="1"/>
</dbReference>
<dbReference type="OMA" id="RFERWRP"/>
<dbReference type="InterPro" id="IPR036291">
    <property type="entry name" value="NAD(P)-bd_dom_sf"/>
</dbReference>
<protein>
    <recommendedName>
        <fullName evidence="7">Oxidoreductase</fullName>
    </recommendedName>
</protein>
<keyword evidence="2" id="KW-0560">Oxidoreductase</keyword>
<proteinExistence type="inferred from homology"/>
<feature type="domain" description="Gfo/Idh/MocA-like oxidoreductase C-terminal" evidence="4">
    <location>
        <begin position="130"/>
        <end position="345"/>
    </location>
</feature>
<dbReference type="InterPro" id="IPR000683">
    <property type="entry name" value="Gfo/Idh/MocA-like_OxRdtase_N"/>
</dbReference>
<sequence length="347" mass="38533">MSITVGIIGAGLSARTFHAPFITSSPHFQLKSFLRTKADPVPSFESIPVTTDSNDFLKSVDLVIITSPTYLHYQHAKQALEAGKHIIVEKPFTATYAEAQELISLAKEKKRVLAVYQNRRWDGDFLTVAKLLNDDAFGRVVELESRYERFRNFVKPDAWREEDYPGSGILYDLGSHLIDQAITLFGPPTSITAFIRNFRQLSAPTDDAFTINLHYTVPHPKLVTLKSTMLAAHPGPRFTVHGTKGTFIKHGLDPQEGQLRSEILPTAPEFGAEAENMYGEMWTPDTPAPTKIETIKGAYADFFENVAEAIRAESSEALVVKPEQAAVVIRAIELAQKSSAEGRTILF</sequence>
<dbReference type="VEuPathDB" id="FungiDB:SPPG_06433"/>
<evidence type="ECO:0000313" key="5">
    <source>
        <dbReference type="EMBL" id="KNC98014.1"/>
    </source>
</evidence>